<evidence type="ECO:0000259" key="5">
    <source>
        <dbReference type="Pfam" id="PF20209"/>
    </source>
</evidence>
<evidence type="ECO:0000256" key="1">
    <source>
        <dbReference type="RuleBase" id="RU363044"/>
    </source>
</evidence>
<keyword evidence="1" id="KW-0547">Nucleotide-binding</keyword>
<evidence type="ECO:0000313" key="6">
    <source>
        <dbReference type="EMBL" id="THZ25142.1"/>
    </source>
</evidence>
<evidence type="ECO:0000259" key="4">
    <source>
        <dbReference type="Pfam" id="PF14214"/>
    </source>
</evidence>
<dbReference type="PANTHER" id="PTHR47642:SF6">
    <property type="entry name" value="ATP-DEPENDENT DNA HELICASE"/>
    <property type="match status" value="1"/>
</dbReference>
<organism evidence="6 7">
    <name type="scientific">Aureobasidium pullulans</name>
    <name type="common">Black yeast</name>
    <name type="synonym">Pullularia pullulans</name>
    <dbReference type="NCBI Taxonomy" id="5580"/>
    <lineage>
        <taxon>Eukaryota</taxon>
        <taxon>Fungi</taxon>
        <taxon>Dikarya</taxon>
        <taxon>Ascomycota</taxon>
        <taxon>Pezizomycotina</taxon>
        <taxon>Dothideomycetes</taxon>
        <taxon>Dothideomycetidae</taxon>
        <taxon>Dothideales</taxon>
        <taxon>Saccotheciaceae</taxon>
        <taxon>Aureobasidium</taxon>
    </lineage>
</organism>
<keyword evidence="1" id="KW-0067">ATP-binding</keyword>
<keyword evidence="1" id="KW-0233">DNA recombination</keyword>
<feature type="region of interest" description="Disordered" evidence="2">
    <location>
        <begin position="1"/>
        <end position="22"/>
    </location>
</feature>
<dbReference type="Proteomes" id="UP000308005">
    <property type="component" value="Unassembled WGS sequence"/>
</dbReference>
<dbReference type="GO" id="GO:0006281">
    <property type="term" value="P:DNA repair"/>
    <property type="evidence" value="ECO:0007669"/>
    <property type="project" value="UniProtKB-KW"/>
</dbReference>
<keyword evidence="1" id="KW-0347">Helicase</keyword>
<keyword evidence="1" id="KW-0234">DNA repair</keyword>
<feature type="compositionally biased region" description="Low complexity" evidence="2">
    <location>
        <begin position="451"/>
        <end position="468"/>
    </location>
</feature>
<feature type="compositionally biased region" description="Pro residues" evidence="2">
    <location>
        <begin position="1"/>
        <end position="21"/>
    </location>
</feature>
<dbReference type="GO" id="GO:0005524">
    <property type="term" value="F:ATP binding"/>
    <property type="evidence" value="ECO:0007669"/>
    <property type="project" value="UniProtKB-KW"/>
</dbReference>
<feature type="compositionally biased region" description="Basic and acidic residues" evidence="2">
    <location>
        <begin position="476"/>
        <end position="485"/>
    </location>
</feature>
<dbReference type="Pfam" id="PF20209">
    <property type="entry name" value="DUF6570"/>
    <property type="match status" value="1"/>
</dbReference>
<dbReference type="InterPro" id="IPR051055">
    <property type="entry name" value="PIF1_helicase"/>
</dbReference>
<evidence type="ECO:0000313" key="7">
    <source>
        <dbReference type="Proteomes" id="UP000308005"/>
    </source>
</evidence>
<accession>A0A4S9TJQ5</accession>
<feature type="compositionally biased region" description="Polar residues" evidence="2">
    <location>
        <begin position="315"/>
        <end position="325"/>
    </location>
</feature>
<gene>
    <name evidence="6" type="ORF">D6C91_03060</name>
</gene>
<sequence>MSAPPPPLPPFSMPAPSPPPVEELQQCAKPGCGRFWYKTAFMKKNRAVKDCPHCLGDSDLPALYWLTDSTGVNPTGYSYDWPAQIPTILAPFSASAPGQDAQLGSNVHTPVKKSAVLERLAAQMGSVPSPVREEDTSVTGSPTPLPGGAGQAETLPSLPSESGSDLSLEGPPDTYSLLGSDYSSGRPSPTDDLYRLSPELGPRRVPAIPPRSSSLMPPPGQQTGRRNSSGSIGARPGESPASVRGKPVEERLAAKTTSPEKGSGLSQSAPKSTPYTQGLIPPASSLAEYGTPSTPTPGPRVPTMAYPSIIDGRLGSNSPNLYVNTRSGSSSSIGSGSSGSKRSLSRDTLENETRRLSPASPRASVSEPSECLVCNNLREAANMYTDGVCLFCYTADHNTPLFHQYRWCPCCNTSRNGTDFLVNGPGVICIYCQNPDSPTSRDWQDILAGLPRPGSRQSSSGSSTTSRAPSPPRVTDNLRQERDPDLSTDGPILNPQDIARINNFNQAINHLTRELCRICQRYWFDMNMQDQYCLECRIKDKNRNFNFYGIANYLSIGPLPDGLPSLTLIEEMSIARAQAFLETWVVQAGTSGRVVTFLQEEARIYDILPVPISELGIVVIRPSRGNNIDAQFIADTLYRRDVVRMWLQFLVQTHPGYQGVTIDDNYLNGLMASSYEFRHLPTEIVQETINVTVPVTAPVRTAKPTLMSLHQFAQIDQRRTHSYEVVPIEDMNVKRPLLSIAFPSLYPIGRAEFCRPRPRSISFPEYISHLIRQSDLRYIQHPQWLYVCFNLLLSQQIQGRTKYLASRLPATLTQADIEQAIAEEEDSPLLRYLVNDLKVVSGLTPFWQMKRQQLKAMSDVLGPPHLFLTLTAANHEWTSLLRLLPDIIPASTHAEIRTAVIRNPHIVLHHFMKRKELFMDMIFKRKFDVKEMWLRYEYQSTGAVHAHALSWSHNAPPYRNPDDPNYDQAQDHTLVAHWDPHVTALNPSAVADPVSVLAMTVSRLQTHHHTPKCQLTDGLCKYEFPQQNRAQAGLGLGRNGRLVVYKPRRNDPMLNQFNRVVTMSWRANTDIQPMTDSTHAIDYVSKDATTSNHYSGSELTGVLNSNDRRVILASSIVRHVTDQKEYHGQEICHQILGHPLVESTKGLVIIDCRPAAEQSEVRGKTLLERYLERHTRHETMTLHDFATRYDYKNGMIRLPKPRTPLFIPRYPVDTANEDYCRAKMMLRHEFRNSVDSLLTAFPPHVFTNFVDLFNWCRNTHPHPAHTLPFDTLDSRNFRHTDYQDEAVEKDWRVLVNKLSETAFQSDLGTRPIDLAQVWPVATYQNLNPRFWSSMPRRPLIPVNMIGPDAALTLNREQQQAHHKVMQHFQALLNGAPNLPPFRVQIDGASGTGKTYLINVISFHMESLAMHMGRGNPVLRIAPTGGAACEITGNTIHAGLRIPVGRAFEPLSDGDCTQMRHDYSSVELIIIDEKSMVDLYLLARVDARCRQLWDSEEFFGGKCAILAGDFAQLCPVIGKPLFATRGLTDEEVEWRKVYLSFDKTVRLKQIVRQNGDNAFQRILRDIRDSTVSDASCDALAGRSMALLSPADIRQFDDAIRVYNTNRQVDLLNHSRMRSANLPVLRIDATGSGQNWDQAASDKSGELELTLFLSIGTRIMLIDNLSTATGAKNGTTGVVRHIEYATGKKPRQDLPQAILVELNGYTGPTIAIAGGYNVVPIFPVTRRYMFRGVHCTRTQFPLTISYAINVYSSQGITITGKAVYDISRRNWAHGLMYTALSRVKRLDSIMLEVPFGRERFTTTVAEREETCYLHQRKLDELHRSHQLWW</sequence>
<feature type="region of interest" description="Disordered" evidence="2">
    <location>
        <begin position="123"/>
        <end position="366"/>
    </location>
</feature>
<feature type="domain" description="DNA helicase Pif1-like DEAD-box helicase" evidence="3">
    <location>
        <begin position="1353"/>
        <end position="1572"/>
    </location>
</feature>
<name>A0A4S9TJQ5_AURPU</name>
<dbReference type="GO" id="GO:0000723">
    <property type="term" value="P:telomere maintenance"/>
    <property type="evidence" value="ECO:0007669"/>
    <property type="project" value="InterPro"/>
</dbReference>
<feature type="domain" description="DUF6570" evidence="5">
    <location>
        <begin position="548"/>
        <end position="667"/>
    </location>
</feature>
<dbReference type="InterPro" id="IPR046700">
    <property type="entry name" value="DUF6570"/>
</dbReference>
<dbReference type="InterPro" id="IPR010285">
    <property type="entry name" value="DNA_helicase_pif1-like_DEAD"/>
</dbReference>
<reference evidence="6 7" key="1">
    <citation type="submission" date="2018-10" db="EMBL/GenBank/DDBJ databases">
        <title>Fifty Aureobasidium pullulans genomes reveal a recombining polyextremotolerant generalist.</title>
        <authorList>
            <person name="Gostincar C."/>
            <person name="Turk M."/>
            <person name="Zajc J."/>
            <person name="Gunde-Cimerman N."/>
        </authorList>
    </citation>
    <scope>NUCLEOTIDE SEQUENCE [LARGE SCALE GENOMIC DNA]</scope>
    <source>
        <strain evidence="6 7">EXF-3863</strain>
    </source>
</reference>
<dbReference type="InterPro" id="IPR027417">
    <property type="entry name" value="P-loop_NTPase"/>
</dbReference>
<evidence type="ECO:0000259" key="3">
    <source>
        <dbReference type="Pfam" id="PF05970"/>
    </source>
</evidence>
<comment type="caution">
    <text evidence="6">The sequence shown here is derived from an EMBL/GenBank/DDBJ whole genome shotgun (WGS) entry which is preliminary data.</text>
</comment>
<feature type="compositionally biased region" description="Low complexity" evidence="2">
    <location>
        <begin position="326"/>
        <end position="342"/>
    </location>
</feature>
<protein>
    <recommendedName>
        <fullName evidence="1">ATP-dependent DNA helicase</fullName>
        <ecNumber evidence="1">5.6.2.3</ecNumber>
    </recommendedName>
</protein>
<dbReference type="GO" id="GO:0006310">
    <property type="term" value="P:DNA recombination"/>
    <property type="evidence" value="ECO:0007669"/>
    <property type="project" value="UniProtKB-KW"/>
</dbReference>
<dbReference type="EC" id="5.6.2.3" evidence="1"/>
<feature type="compositionally biased region" description="Polar residues" evidence="2">
    <location>
        <begin position="255"/>
        <end position="276"/>
    </location>
</feature>
<dbReference type="PANTHER" id="PTHR47642">
    <property type="entry name" value="ATP-DEPENDENT DNA HELICASE"/>
    <property type="match status" value="1"/>
</dbReference>
<keyword evidence="1" id="KW-0378">Hydrolase</keyword>
<dbReference type="Pfam" id="PF14214">
    <property type="entry name" value="Helitron_like_N"/>
    <property type="match status" value="1"/>
</dbReference>
<feature type="domain" description="Helitron helicase-like" evidence="4">
    <location>
        <begin position="766"/>
        <end position="949"/>
    </location>
</feature>
<comment type="similarity">
    <text evidence="1">Belongs to the helicase family.</text>
</comment>
<dbReference type="GO" id="GO:0043139">
    <property type="term" value="F:5'-3' DNA helicase activity"/>
    <property type="evidence" value="ECO:0007669"/>
    <property type="project" value="UniProtKB-EC"/>
</dbReference>
<dbReference type="SUPFAM" id="SSF52540">
    <property type="entry name" value="P-loop containing nucleoside triphosphate hydrolases"/>
    <property type="match status" value="2"/>
</dbReference>
<dbReference type="EMBL" id="QZBM01000090">
    <property type="protein sequence ID" value="THZ25142.1"/>
    <property type="molecule type" value="Genomic_DNA"/>
</dbReference>
<feature type="region of interest" description="Disordered" evidence="2">
    <location>
        <begin position="443"/>
        <end position="493"/>
    </location>
</feature>
<feature type="compositionally biased region" description="Basic and acidic residues" evidence="2">
    <location>
        <begin position="344"/>
        <end position="355"/>
    </location>
</feature>
<comment type="catalytic activity">
    <reaction evidence="1">
        <text>ATP + H2O = ADP + phosphate + H(+)</text>
        <dbReference type="Rhea" id="RHEA:13065"/>
        <dbReference type="ChEBI" id="CHEBI:15377"/>
        <dbReference type="ChEBI" id="CHEBI:15378"/>
        <dbReference type="ChEBI" id="CHEBI:30616"/>
        <dbReference type="ChEBI" id="CHEBI:43474"/>
        <dbReference type="ChEBI" id="CHEBI:456216"/>
        <dbReference type="EC" id="5.6.2.3"/>
    </reaction>
</comment>
<dbReference type="GO" id="GO:0016887">
    <property type="term" value="F:ATP hydrolysis activity"/>
    <property type="evidence" value="ECO:0007669"/>
    <property type="project" value="RHEA"/>
</dbReference>
<evidence type="ECO:0000256" key="2">
    <source>
        <dbReference type="SAM" id="MobiDB-lite"/>
    </source>
</evidence>
<keyword evidence="1" id="KW-0227">DNA damage</keyword>
<proteinExistence type="inferred from homology"/>
<comment type="cofactor">
    <cofactor evidence="1">
        <name>Mg(2+)</name>
        <dbReference type="ChEBI" id="CHEBI:18420"/>
    </cofactor>
</comment>
<dbReference type="Pfam" id="PF05970">
    <property type="entry name" value="PIF1"/>
    <property type="match status" value="1"/>
</dbReference>
<dbReference type="Gene3D" id="3.40.50.300">
    <property type="entry name" value="P-loop containing nucleotide triphosphate hydrolases"/>
    <property type="match status" value="1"/>
</dbReference>
<dbReference type="InterPro" id="IPR025476">
    <property type="entry name" value="Helitron_helicase-like"/>
</dbReference>
<feature type="compositionally biased region" description="Polar residues" evidence="2">
    <location>
        <begin position="211"/>
        <end position="231"/>
    </location>
</feature>